<proteinExistence type="predicted"/>
<evidence type="ECO:0000313" key="4">
    <source>
        <dbReference type="Proteomes" id="UP000237819"/>
    </source>
</evidence>
<protein>
    <submittedName>
        <fullName evidence="3">DNA-binding protein</fullName>
    </submittedName>
</protein>
<dbReference type="AlphaFoldDB" id="A0A2S8GQM2"/>
<dbReference type="OrthoDB" id="289890at2"/>
<feature type="domain" description="Helix-turn-helix" evidence="2">
    <location>
        <begin position="30"/>
        <end position="74"/>
    </location>
</feature>
<keyword evidence="3" id="KW-0238">DNA-binding</keyword>
<evidence type="ECO:0000259" key="2">
    <source>
        <dbReference type="Pfam" id="PF12728"/>
    </source>
</evidence>
<dbReference type="InterPro" id="IPR041657">
    <property type="entry name" value="HTH_17"/>
</dbReference>
<organism evidence="3 4">
    <name type="scientific">Blastopirellula marina</name>
    <dbReference type="NCBI Taxonomy" id="124"/>
    <lineage>
        <taxon>Bacteria</taxon>
        <taxon>Pseudomonadati</taxon>
        <taxon>Planctomycetota</taxon>
        <taxon>Planctomycetia</taxon>
        <taxon>Pirellulales</taxon>
        <taxon>Pirellulaceae</taxon>
        <taxon>Blastopirellula</taxon>
    </lineage>
</organism>
<dbReference type="InterPro" id="IPR036388">
    <property type="entry name" value="WH-like_DNA-bd_sf"/>
</dbReference>
<name>A0A2S8GQM2_9BACT</name>
<accession>A0A2S8GQM2</accession>
<comment type="caution">
    <text evidence="3">The sequence shown here is derived from an EMBL/GenBank/DDBJ whole genome shotgun (WGS) entry which is preliminary data.</text>
</comment>
<dbReference type="Gene3D" id="1.10.10.10">
    <property type="entry name" value="Winged helix-like DNA-binding domain superfamily/Winged helix DNA-binding domain"/>
    <property type="match status" value="1"/>
</dbReference>
<sequence>MAHPALAPSEAKADPPSVKQPETLLVNKKTAADMLQVSEKTLDNFITDFGLPCIRLGRNIRFSVEALRNWISERGTQ</sequence>
<evidence type="ECO:0000256" key="1">
    <source>
        <dbReference type="SAM" id="MobiDB-lite"/>
    </source>
</evidence>
<evidence type="ECO:0000313" key="3">
    <source>
        <dbReference type="EMBL" id="PQO46717.1"/>
    </source>
</evidence>
<dbReference type="Pfam" id="PF12728">
    <property type="entry name" value="HTH_17"/>
    <property type="match status" value="1"/>
</dbReference>
<feature type="region of interest" description="Disordered" evidence="1">
    <location>
        <begin position="1"/>
        <end position="21"/>
    </location>
</feature>
<dbReference type="GO" id="GO:0003677">
    <property type="term" value="F:DNA binding"/>
    <property type="evidence" value="ECO:0007669"/>
    <property type="project" value="UniProtKB-KW"/>
</dbReference>
<dbReference type="EMBL" id="PUHZ01000008">
    <property type="protein sequence ID" value="PQO46717.1"/>
    <property type="molecule type" value="Genomic_DNA"/>
</dbReference>
<gene>
    <name evidence="3" type="ORF">C5Y93_07740</name>
</gene>
<dbReference type="InterPro" id="IPR009061">
    <property type="entry name" value="DNA-bd_dom_put_sf"/>
</dbReference>
<dbReference type="SUPFAM" id="SSF46955">
    <property type="entry name" value="Putative DNA-binding domain"/>
    <property type="match status" value="1"/>
</dbReference>
<dbReference type="RefSeq" id="WP_105334843.1">
    <property type="nucleotide sequence ID" value="NZ_PUHZ01000008.1"/>
</dbReference>
<reference evidence="3 4" key="1">
    <citation type="submission" date="2018-02" db="EMBL/GenBank/DDBJ databases">
        <title>Comparative genomes isolates from brazilian mangrove.</title>
        <authorList>
            <person name="Araujo J.E."/>
            <person name="Taketani R.G."/>
            <person name="Silva M.C.P."/>
            <person name="Loureco M.V."/>
            <person name="Andreote F.D."/>
        </authorList>
    </citation>
    <scope>NUCLEOTIDE SEQUENCE [LARGE SCALE GENOMIC DNA]</scope>
    <source>
        <strain evidence="3 4">Nap-Phe MGV</strain>
    </source>
</reference>
<dbReference type="Proteomes" id="UP000237819">
    <property type="component" value="Unassembled WGS sequence"/>
</dbReference>